<name>A0ABY8WVW2_9BACT</name>
<accession>A0ABY8WVW2</accession>
<gene>
    <name evidence="1" type="ORF">SEML1_0824</name>
</gene>
<protein>
    <submittedName>
        <fullName evidence="1">Uncharacterized protein</fullName>
    </submittedName>
</protein>
<reference evidence="1 2" key="1">
    <citation type="journal article" date="2023" name="Cell">
        <title>Genetic manipulation of Patescibacteria provides mechanistic insights into microbial dark matter and the epibiotic lifestyle.</title>
        <authorList>
            <person name="Wang Y."/>
            <person name="Gallagher L.A."/>
            <person name="Andrade P.A."/>
            <person name="Liu A."/>
            <person name="Humphreys I.R."/>
            <person name="Turkarslan S."/>
            <person name="Cutler K.J."/>
            <person name="Arrieta-Ortiz M.L."/>
            <person name="Li Y."/>
            <person name="Radey M.C."/>
            <person name="McLean J.S."/>
            <person name="Cong Q."/>
            <person name="Baker D."/>
            <person name="Baliga N.S."/>
            <person name="Peterson S.B."/>
            <person name="Mougous J.D."/>
        </authorList>
    </citation>
    <scope>NUCLEOTIDE SEQUENCE [LARGE SCALE GENOMIC DNA]</scope>
    <source>
        <strain evidence="1 2">ML1</strain>
    </source>
</reference>
<dbReference type="EMBL" id="CP124550">
    <property type="protein sequence ID" value="WIO46420.1"/>
    <property type="molecule type" value="Genomic_DNA"/>
</dbReference>
<dbReference type="RefSeq" id="WP_376753948.1">
    <property type="nucleotide sequence ID" value="NZ_CP124550.1"/>
</dbReference>
<sequence length="87" mass="9757">MEKSYNLPVHPDNQCEAKVKSGRCREQASTRLLVEEGEEIVSMLACYFHTKATMEGLSYPTAGGKKQVETIDNKTNLPASKHIIEQF</sequence>
<proteinExistence type="predicted"/>
<organism evidence="1 2">
    <name type="scientific">Candidatus Southlakia epibionticum</name>
    <dbReference type="NCBI Taxonomy" id="3043284"/>
    <lineage>
        <taxon>Bacteria</taxon>
        <taxon>Candidatus Saccharimonadota</taxon>
        <taxon>Candidatus Saccharimonadia</taxon>
        <taxon>Candidatus Saccharimonadales</taxon>
        <taxon>Candidatus Saccharimonadaceae</taxon>
        <taxon>Candidatus Southlakia</taxon>
    </lineage>
</organism>
<evidence type="ECO:0000313" key="2">
    <source>
        <dbReference type="Proteomes" id="UP001177295"/>
    </source>
</evidence>
<evidence type="ECO:0000313" key="1">
    <source>
        <dbReference type="EMBL" id="WIO46420.1"/>
    </source>
</evidence>
<dbReference type="Proteomes" id="UP001177295">
    <property type="component" value="Chromosome"/>
</dbReference>
<keyword evidence="2" id="KW-1185">Reference proteome</keyword>